<keyword evidence="3" id="KW-1185">Reference proteome</keyword>
<evidence type="ECO:0000256" key="1">
    <source>
        <dbReference type="SAM" id="MobiDB-lite"/>
    </source>
</evidence>
<reference evidence="2" key="1">
    <citation type="submission" date="2023-07" db="EMBL/GenBank/DDBJ databases">
        <title>draft genome sequence of fig (Ficus carica).</title>
        <authorList>
            <person name="Takahashi T."/>
            <person name="Nishimura K."/>
        </authorList>
    </citation>
    <scope>NUCLEOTIDE SEQUENCE</scope>
</reference>
<feature type="region of interest" description="Disordered" evidence="1">
    <location>
        <begin position="1"/>
        <end position="23"/>
    </location>
</feature>
<dbReference type="EMBL" id="BTGU01000040">
    <property type="protein sequence ID" value="GMN51987.1"/>
    <property type="molecule type" value="Genomic_DNA"/>
</dbReference>
<evidence type="ECO:0000313" key="2">
    <source>
        <dbReference type="EMBL" id="GMN51987.1"/>
    </source>
</evidence>
<organism evidence="2 3">
    <name type="scientific">Ficus carica</name>
    <name type="common">Common fig</name>
    <dbReference type="NCBI Taxonomy" id="3494"/>
    <lineage>
        <taxon>Eukaryota</taxon>
        <taxon>Viridiplantae</taxon>
        <taxon>Streptophyta</taxon>
        <taxon>Embryophyta</taxon>
        <taxon>Tracheophyta</taxon>
        <taxon>Spermatophyta</taxon>
        <taxon>Magnoliopsida</taxon>
        <taxon>eudicotyledons</taxon>
        <taxon>Gunneridae</taxon>
        <taxon>Pentapetalae</taxon>
        <taxon>rosids</taxon>
        <taxon>fabids</taxon>
        <taxon>Rosales</taxon>
        <taxon>Moraceae</taxon>
        <taxon>Ficeae</taxon>
        <taxon>Ficus</taxon>
    </lineage>
</organism>
<gene>
    <name evidence="2" type="ORF">TIFTF001_021149</name>
</gene>
<comment type="caution">
    <text evidence="2">The sequence shown here is derived from an EMBL/GenBank/DDBJ whole genome shotgun (WGS) entry which is preliminary data.</text>
</comment>
<name>A0AA88DEA6_FICCA</name>
<protein>
    <submittedName>
        <fullName evidence="2">Uncharacterized protein</fullName>
    </submittedName>
</protein>
<accession>A0AA88DEA6</accession>
<proteinExistence type="predicted"/>
<evidence type="ECO:0000313" key="3">
    <source>
        <dbReference type="Proteomes" id="UP001187192"/>
    </source>
</evidence>
<feature type="compositionally biased region" description="Basic and acidic residues" evidence="1">
    <location>
        <begin position="1"/>
        <end position="10"/>
    </location>
</feature>
<dbReference type="AlphaFoldDB" id="A0AA88DEA6"/>
<sequence>MRFQKKKIEASDCSTSSGERGGPGEVCRRRLRWVISQVGVRQKWRFRPHQTLGAVRGRQTFAAGWWFSKSPNVGGCGFAGWGRGAAARLPPNNGRLPKQGRFLRKGRHGGHWLSGARVVFWSRLGFF</sequence>
<dbReference type="Proteomes" id="UP001187192">
    <property type="component" value="Unassembled WGS sequence"/>
</dbReference>